<sequence>SDIQPPTPDDFAEETPTKMDQVVATLEATYILKTEQRKDFVEFYDAIRRSDQTAFRIEFDKCDGEGATMTKRFELEATVRAIFHSQPNPVSIQHLLLATDLGAHFPWKFLIFPEPYISVSQYYTEVDKEDNTPQLAHRFAINSFLGIQMLHKVDIVHGDIRPENMFIGQNRHRRTVKIANFEHASSSTKEIPKGSELVNMTYASRGRMRNYEGCKKDDIESWIYCVAEFFHKELVPWHPDHNQMTPHGQPGHEKDMLKLKRAFCTRKLWKASREVLFPEFDQILQHIVRVSGKGEIPYDLIWNCLNSANLYLETNLFGIGAPWIKANQGAPTTPSSFLCTPIENTMEDYEGR</sequence>
<accession>A0AAV5U2R6</accession>
<feature type="domain" description="Protein kinase" evidence="1">
    <location>
        <begin position="29"/>
        <end position="352"/>
    </location>
</feature>
<name>A0AAV5U2R6_9BILA</name>
<dbReference type="GO" id="GO:0005524">
    <property type="term" value="F:ATP binding"/>
    <property type="evidence" value="ECO:0007669"/>
    <property type="project" value="InterPro"/>
</dbReference>
<keyword evidence="3" id="KW-1185">Reference proteome</keyword>
<proteinExistence type="predicted"/>
<dbReference type="InterPro" id="IPR000719">
    <property type="entry name" value="Prot_kinase_dom"/>
</dbReference>
<dbReference type="PROSITE" id="PS00109">
    <property type="entry name" value="PROTEIN_KINASE_TYR"/>
    <property type="match status" value="1"/>
</dbReference>
<comment type="caution">
    <text evidence="2">The sequence shown here is derived from an EMBL/GenBank/DDBJ whole genome shotgun (WGS) entry which is preliminary data.</text>
</comment>
<gene>
    <name evidence="2" type="ORF">PENTCL1PPCAC_23077</name>
</gene>
<dbReference type="InterPro" id="IPR011009">
    <property type="entry name" value="Kinase-like_dom_sf"/>
</dbReference>
<dbReference type="PROSITE" id="PS50011">
    <property type="entry name" value="PROTEIN_KINASE_DOM"/>
    <property type="match status" value="1"/>
</dbReference>
<protein>
    <recommendedName>
        <fullName evidence="1">Protein kinase domain-containing protein</fullName>
    </recommendedName>
</protein>
<dbReference type="EMBL" id="BTSX01000005">
    <property type="protein sequence ID" value="GMT00903.1"/>
    <property type="molecule type" value="Genomic_DNA"/>
</dbReference>
<dbReference type="PANTHER" id="PTHR11909">
    <property type="entry name" value="CASEIN KINASE-RELATED"/>
    <property type="match status" value="1"/>
</dbReference>
<feature type="non-terminal residue" evidence="2">
    <location>
        <position position="352"/>
    </location>
</feature>
<dbReference type="SUPFAM" id="SSF56112">
    <property type="entry name" value="Protein kinase-like (PK-like)"/>
    <property type="match status" value="1"/>
</dbReference>
<evidence type="ECO:0000313" key="3">
    <source>
        <dbReference type="Proteomes" id="UP001432027"/>
    </source>
</evidence>
<organism evidence="2 3">
    <name type="scientific">Pristionchus entomophagus</name>
    <dbReference type="NCBI Taxonomy" id="358040"/>
    <lineage>
        <taxon>Eukaryota</taxon>
        <taxon>Metazoa</taxon>
        <taxon>Ecdysozoa</taxon>
        <taxon>Nematoda</taxon>
        <taxon>Chromadorea</taxon>
        <taxon>Rhabditida</taxon>
        <taxon>Rhabditina</taxon>
        <taxon>Diplogasteromorpha</taxon>
        <taxon>Diplogasteroidea</taxon>
        <taxon>Neodiplogasteridae</taxon>
        <taxon>Pristionchus</taxon>
    </lineage>
</organism>
<reference evidence="2" key="1">
    <citation type="submission" date="2023-10" db="EMBL/GenBank/DDBJ databases">
        <title>Genome assembly of Pristionchus species.</title>
        <authorList>
            <person name="Yoshida K."/>
            <person name="Sommer R.J."/>
        </authorList>
    </citation>
    <scope>NUCLEOTIDE SEQUENCE</scope>
    <source>
        <strain evidence="2">RS0144</strain>
    </source>
</reference>
<evidence type="ECO:0000313" key="2">
    <source>
        <dbReference type="EMBL" id="GMT00903.1"/>
    </source>
</evidence>
<dbReference type="InterPro" id="IPR008266">
    <property type="entry name" value="Tyr_kinase_AS"/>
</dbReference>
<dbReference type="InterPro" id="IPR050235">
    <property type="entry name" value="CK1_Ser-Thr_kinase"/>
</dbReference>
<feature type="non-terminal residue" evidence="2">
    <location>
        <position position="1"/>
    </location>
</feature>
<evidence type="ECO:0000259" key="1">
    <source>
        <dbReference type="PROSITE" id="PS50011"/>
    </source>
</evidence>
<dbReference type="Proteomes" id="UP001432027">
    <property type="component" value="Unassembled WGS sequence"/>
</dbReference>
<dbReference type="GO" id="GO:0004672">
    <property type="term" value="F:protein kinase activity"/>
    <property type="evidence" value="ECO:0007669"/>
    <property type="project" value="InterPro"/>
</dbReference>
<dbReference type="Gene3D" id="1.10.510.10">
    <property type="entry name" value="Transferase(Phosphotransferase) domain 1"/>
    <property type="match status" value="1"/>
</dbReference>
<dbReference type="AlphaFoldDB" id="A0AAV5U2R6"/>